<proteinExistence type="predicted"/>
<name>A0A430FSA2_9BIFI</name>
<dbReference type="AlphaFoldDB" id="A0A430FSA2"/>
<keyword evidence="2" id="KW-1185">Reference proteome</keyword>
<dbReference type="EMBL" id="QXGM01000001">
    <property type="protein sequence ID" value="RSX55772.1"/>
    <property type="molecule type" value="Genomic_DNA"/>
</dbReference>
<sequence>MLRDSAAALELTGTVSKGMCDAVPVGMSRIEILEWMLVEMLVEIFVEDIVETRRLVNLGRFVCFAEIIE</sequence>
<reference evidence="1 2" key="1">
    <citation type="submission" date="2018-09" db="EMBL/GenBank/DDBJ databases">
        <title>Characterization of the phylogenetic diversity of five novel species belonging to the genus Bifidobacterium.</title>
        <authorList>
            <person name="Lugli G.A."/>
            <person name="Duranti S."/>
            <person name="Milani C."/>
        </authorList>
    </citation>
    <scope>NUCLEOTIDE SEQUENCE [LARGE SCALE GENOMIC DNA]</scope>
    <source>
        <strain evidence="1 2">2036B</strain>
    </source>
</reference>
<dbReference type="Proteomes" id="UP000287609">
    <property type="component" value="Unassembled WGS sequence"/>
</dbReference>
<organism evidence="1 2">
    <name type="scientific">Bifidobacterium dolichotidis</name>
    <dbReference type="NCBI Taxonomy" id="2306976"/>
    <lineage>
        <taxon>Bacteria</taxon>
        <taxon>Bacillati</taxon>
        <taxon>Actinomycetota</taxon>
        <taxon>Actinomycetes</taxon>
        <taxon>Bifidobacteriales</taxon>
        <taxon>Bifidobacteriaceae</taxon>
        <taxon>Bifidobacterium</taxon>
    </lineage>
</organism>
<gene>
    <name evidence="1" type="ORF">D2E26_0335</name>
</gene>
<evidence type="ECO:0000313" key="1">
    <source>
        <dbReference type="EMBL" id="RSX55772.1"/>
    </source>
</evidence>
<protein>
    <submittedName>
        <fullName evidence="1">Uncharacterized protein</fullName>
    </submittedName>
</protein>
<comment type="caution">
    <text evidence="1">The sequence shown here is derived from an EMBL/GenBank/DDBJ whole genome shotgun (WGS) entry which is preliminary data.</text>
</comment>
<evidence type="ECO:0000313" key="2">
    <source>
        <dbReference type="Proteomes" id="UP000287609"/>
    </source>
</evidence>
<accession>A0A430FSA2</accession>